<evidence type="ECO:0000313" key="3">
    <source>
        <dbReference type="Proteomes" id="UP000520770"/>
    </source>
</evidence>
<sequence length="246" mass="27751">MMAQPRVIRQRIWDNLKAVARPDTRFHLSFSEFIPDFEGVEQATDRLTALPAFAHSKLAFVTPDNSMTELRRRLIVEGKAFVMSTYNMQRGFLYMAPGIVPPEAAPFAAWLDGMEYFARPISLEELTGIGRFDLLATGASAVTKDGIRFGKGHTYFDLEWGMFTDLGLVDEKTPVAAIVHDVQVVDEQLSPSETDIQVDFIATPSRLATVERHNRRPRGIKWEQLTRDEIADTPPLKELARMRGIA</sequence>
<proteinExistence type="predicted"/>
<protein>
    <submittedName>
        <fullName evidence="2">5-formyltetrahydrofolate cyclo-ligase</fullName>
        <ecNumber evidence="2">6.3.3.2</ecNumber>
    </submittedName>
</protein>
<gene>
    <name evidence="1" type="ORF">GGE33_003689</name>
    <name evidence="2" type="ORF">GGE35_003793</name>
</gene>
<dbReference type="EMBL" id="JACIGW010000004">
    <property type="protein sequence ID" value="MBB4349926.1"/>
    <property type="molecule type" value="Genomic_DNA"/>
</dbReference>
<dbReference type="GO" id="GO:0005737">
    <property type="term" value="C:cytoplasm"/>
    <property type="evidence" value="ECO:0007669"/>
    <property type="project" value="TreeGrafter"/>
</dbReference>
<dbReference type="PANTHER" id="PTHR13017:SF0">
    <property type="entry name" value="METHENYLTETRAHYDROFOLATE SYNTHASE DOMAIN-CONTAINING PROTEIN"/>
    <property type="match status" value="1"/>
</dbReference>
<dbReference type="Proteomes" id="UP000576087">
    <property type="component" value="Unassembled WGS sequence"/>
</dbReference>
<dbReference type="AlphaFoldDB" id="A0A7W6V102"/>
<name>A0A7W6V102_9HYPH</name>
<dbReference type="Pfam" id="PF01812">
    <property type="entry name" value="5-FTHF_cyc-lig"/>
    <property type="match status" value="1"/>
</dbReference>
<dbReference type="InterPro" id="IPR024185">
    <property type="entry name" value="FTHF_cligase-like_sf"/>
</dbReference>
<dbReference type="InterPro" id="IPR002698">
    <property type="entry name" value="FTHF_cligase"/>
</dbReference>
<organism evidence="2 4">
    <name type="scientific">Aliirhizobium cellulosilyticum</name>
    <dbReference type="NCBI Taxonomy" id="393664"/>
    <lineage>
        <taxon>Bacteria</taxon>
        <taxon>Pseudomonadati</taxon>
        <taxon>Pseudomonadota</taxon>
        <taxon>Alphaproteobacteria</taxon>
        <taxon>Hyphomicrobiales</taxon>
        <taxon>Rhizobiaceae</taxon>
        <taxon>Aliirhizobium</taxon>
    </lineage>
</organism>
<accession>A0A7W6V102</accession>
<dbReference type="Proteomes" id="UP000520770">
    <property type="component" value="Unassembled WGS sequence"/>
</dbReference>
<dbReference type="PANTHER" id="PTHR13017">
    <property type="entry name" value="5-FORMYLTETRAHYDROFOLATE CYCLO-LIGASE-RELATED"/>
    <property type="match status" value="1"/>
</dbReference>
<dbReference type="EMBL" id="JACIHM010000005">
    <property type="protein sequence ID" value="MBB4447958.1"/>
    <property type="molecule type" value="Genomic_DNA"/>
</dbReference>
<comment type="caution">
    <text evidence="2">The sequence shown here is derived from an EMBL/GenBank/DDBJ whole genome shotgun (WGS) entry which is preliminary data.</text>
</comment>
<dbReference type="InterPro" id="IPR037171">
    <property type="entry name" value="NagB/RpiA_transferase-like"/>
</dbReference>
<keyword evidence="2" id="KW-0436">Ligase</keyword>
<dbReference type="EC" id="6.3.3.2" evidence="2"/>
<evidence type="ECO:0000313" key="4">
    <source>
        <dbReference type="Proteomes" id="UP000576087"/>
    </source>
</evidence>
<dbReference type="RefSeq" id="WP_246724824.1">
    <property type="nucleotide sequence ID" value="NZ_JACIHM010000005.1"/>
</dbReference>
<evidence type="ECO:0000313" key="1">
    <source>
        <dbReference type="EMBL" id="MBB4349926.1"/>
    </source>
</evidence>
<dbReference type="SUPFAM" id="SSF100950">
    <property type="entry name" value="NagB/RpiA/CoA transferase-like"/>
    <property type="match status" value="1"/>
</dbReference>
<evidence type="ECO:0000313" key="2">
    <source>
        <dbReference type="EMBL" id="MBB4447958.1"/>
    </source>
</evidence>
<dbReference type="GO" id="GO:0030272">
    <property type="term" value="F:5-formyltetrahydrofolate cyclo-ligase activity"/>
    <property type="evidence" value="ECO:0007669"/>
    <property type="project" value="UniProtKB-EC"/>
</dbReference>
<reference evidence="3 4" key="1">
    <citation type="submission" date="2020-08" db="EMBL/GenBank/DDBJ databases">
        <title>Genomic Encyclopedia of Type Strains, Phase IV (KMG-V): Genome sequencing to study the core and pangenomes of soil and plant-associated prokaryotes.</title>
        <authorList>
            <person name="Whitman W."/>
        </authorList>
    </citation>
    <scope>NUCLEOTIDE SEQUENCE [LARGE SCALE GENOMIC DNA]</scope>
    <source>
        <strain evidence="1 3">SEMIA 448</strain>
        <strain evidence="2 4">SEMIA 452</strain>
    </source>
</reference>
<dbReference type="Gene3D" id="3.40.50.10420">
    <property type="entry name" value="NagB/RpiA/CoA transferase-like"/>
    <property type="match status" value="1"/>
</dbReference>